<reference evidence="7" key="1">
    <citation type="submission" date="2016-10" db="EMBL/GenBank/DDBJ databases">
        <authorList>
            <person name="Varghese N."/>
            <person name="Submissions S."/>
        </authorList>
    </citation>
    <scope>NUCLEOTIDE SEQUENCE [LARGE SCALE GENOMIC DNA]</scope>
    <source>
        <strain evidence="7">DSM 21580</strain>
    </source>
</reference>
<dbReference type="OrthoDB" id="5381604at2"/>
<accession>A0A1H5U8F3</accession>
<evidence type="ECO:0000259" key="4">
    <source>
        <dbReference type="Pfam" id="PF02018"/>
    </source>
</evidence>
<dbReference type="EMBL" id="FNUS01000001">
    <property type="protein sequence ID" value="SEF71303.1"/>
    <property type="molecule type" value="Genomic_DNA"/>
</dbReference>
<protein>
    <submittedName>
        <fullName evidence="6">Por secretion system C-terminal sorting domain-containing protein</fullName>
    </submittedName>
</protein>
<dbReference type="InterPro" id="IPR008979">
    <property type="entry name" value="Galactose-bd-like_sf"/>
</dbReference>
<dbReference type="Pfam" id="PF02018">
    <property type="entry name" value="CBM_4_9"/>
    <property type="match status" value="1"/>
</dbReference>
<evidence type="ECO:0000256" key="3">
    <source>
        <dbReference type="SAM" id="SignalP"/>
    </source>
</evidence>
<dbReference type="GO" id="GO:0016798">
    <property type="term" value="F:hydrolase activity, acting on glycosyl bonds"/>
    <property type="evidence" value="ECO:0007669"/>
    <property type="project" value="InterPro"/>
</dbReference>
<dbReference type="RefSeq" id="WP_103912703.1">
    <property type="nucleotide sequence ID" value="NZ_FNUS01000001.1"/>
</dbReference>
<evidence type="ECO:0000256" key="2">
    <source>
        <dbReference type="ARBA" id="ARBA00022801"/>
    </source>
</evidence>
<sequence>MKTKFLSLLIALFAYTLGFAQELVTNGDFENGTTGWSGNALNVIDDGSGNHVNAADVAAAGPAYNVNISNVLTITNGTSYVFSFDAYSDRNRTIVAGFGENHGPYNSTTVTPTLTTTKKRYTYVLTANGYGDANCRVLFDMGAEVGYVAIDNVSLQVVSSSNDGTLSDLKVDGTTIPGFSSSTYSYSVDLPQGTTTVPTVTATPTQAGANAVVTPAASVPGTTTVEVTAADGVTKLTYNVSFAVAGPTGPAPTPTVAAPNVASLYSDTYSPATTADWNPVWDSDNVIDLMISGNNTRKITGGGFLGIDFSGSTHLNLTNATKMHMDVWVDALNDGWVFNPKVVDFGGGAAEASSVIYSINAGTTPTLVPGQWNSLDITLTGTRSDIAQVVITSNIPTFYVDNFYFYNPTSALGTSEVSAKNNLKIYPNPVAANSSFNITGNVKTVKVFSMNGQLVKTAKAQNVNTQGLSKGVYIVEAVQEDGTVKRTKLMVK</sequence>
<dbReference type="Pfam" id="PF18962">
    <property type="entry name" value="Por_Secre_tail"/>
    <property type="match status" value="1"/>
</dbReference>
<evidence type="ECO:0000313" key="7">
    <source>
        <dbReference type="Proteomes" id="UP000236738"/>
    </source>
</evidence>
<dbReference type="NCBIfam" id="TIGR04183">
    <property type="entry name" value="Por_Secre_tail"/>
    <property type="match status" value="1"/>
</dbReference>
<gene>
    <name evidence="6" type="ORF">SAMN05421847_0702</name>
</gene>
<feature type="signal peptide" evidence="3">
    <location>
        <begin position="1"/>
        <end position="20"/>
    </location>
</feature>
<feature type="chain" id="PRO_5009285849" evidence="3">
    <location>
        <begin position="21"/>
        <end position="492"/>
    </location>
</feature>
<keyword evidence="7" id="KW-1185">Reference proteome</keyword>
<dbReference type="AlphaFoldDB" id="A0A1H5U8F3"/>
<dbReference type="InterPro" id="IPR026444">
    <property type="entry name" value="Secre_tail"/>
</dbReference>
<feature type="domain" description="Secretion system C-terminal sorting" evidence="5">
    <location>
        <begin position="425"/>
        <end position="491"/>
    </location>
</feature>
<dbReference type="Gene3D" id="2.60.120.260">
    <property type="entry name" value="Galactose-binding domain-like"/>
    <property type="match status" value="1"/>
</dbReference>
<dbReference type="Proteomes" id="UP000236738">
    <property type="component" value="Unassembled WGS sequence"/>
</dbReference>
<keyword evidence="1 3" id="KW-0732">Signal</keyword>
<organism evidence="6 7">
    <name type="scientific">Halpernia humi</name>
    <dbReference type="NCBI Taxonomy" id="493375"/>
    <lineage>
        <taxon>Bacteria</taxon>
        <taxon>Pseudomonadati</taxon>
        <taxon>Bacteroidota</taxon>
        <taxon>Flavobacteriia</taxon>
        <taxon>Flavobacteriales</taxon>
        <taxon>Weeksellaceae</taxon>
        <taxon>Chryseobacterium group</taxon>
        <taxon>Halpernia</taxon>
    </lineage>
</organism>
<dbReference type="InterPro" id="IPR003305">
    <property type="entry name" value="CenC_carb-bd"/>
</dbReference>
<evidence type="ECO:0000256" key="1">
    <source>
        <dbReference type="ARBA" id="ARBA00022729"/>
    </source>
</evidence>
<proteinExistence type="predicted"/>
<dbReference type="SUPFAM" id="SSF49785">
    <property type="entry name" value="Galactose-binding domain-like"/>
    <property type="match status" value="1"/>
</dbReference>
<keyword evidence="2" id="KW-0378">Hydrolase</keyword>
<evidence type="ECO:0000259" key="5">
    <source>
        <dbReference type="Pfam" id="PF18962"/>
    </source>
</evidence>
<evidence type="ECO:0000313" key="6">
    <source>
        <dbReference type="EMBL" id="SEF71303.1"/>
    </source>
</evidence>
<name>A0A1H5U8F3_9FLAO</name>
<feature type="domain" description="CBM-cenC" evidence="4">
    <location>
        <begin position="22"/>
        <end position="141"/>
    </location>
</feature>